<name>A0A7G8BEX3_9BACT</name>
<dbReference type="KEGG" id="adin:H7849_18580"/>
<dbReference type="AlphaFoldDB" id="A0A7G8BEX3"/>
<evidence type="ECO:0000313" key="2">
    <source>
        <dbReference type="Proteomes" id="UP000515312"/>
    </source>
</evidence>
<organism evidence="1 2">
    <name type="scientific">Alloacidobacterium dinghuense</name>
    <dbReference type="NCBI Taxonomy" id="2763107"/>
    <lineage>
        <taxon>Bacteria</taxon>
        <taxon>Pseudomonadati</taxon>
        <taxon>Acidobacteriota</taxon>
        <taxon>Terriglobia</taxon>
        <taxon>Terriglobales</taxon>
        <taxon>Acidobacteriaceae</taxon>
        <taxon>Alloacidobacterium</taxon>
    </lineage>
</organism>
<accession>A0A7G8BEX3</accession>
<sequence length="186" mass="18388">MRRHSGFTSIVTYAIAALMFVATVISAQAQRIPRGTTIVVRNTDALSSGTATTGQRWSGTLVNDLAVNGEVVAPAGSRVRGTVSDAESSGRLSKPGTLALELTSVNGIPVTTDMYAVDGEGHTKSNVAKIGGGTAVGALLGGIFGGGKGAAIGAAAGAGAGTVGAAATGKKEAKIDAETTLTFKVQ</sequence>
<protein>
    <recommendedName>
        <fullName evidence="3">Glycine zipper 2TM domain-containing protein</fullName>
    </recommendedName>
</protein>
<proteinExistence type="predicted"/>
<gene>
    <name evidence="1" type="ORF">H7849_18580</name>
</gene>
<keyword evidence="2" id="KW-1185">Reference proteome</keyword>
<dbReference type="Proteomes" id="UP000515312">
    <property type="component" value="Chromosome"/>
</dbReference>
<dbReference type="EMBL" id="CP060394">
    <property type="protein sequence ID" value="QNI31093.1"/>
    <property type="molecule type" value="Genomic_DNA"/>
</dbReference>
<evidence type="ECO:0008006" key="3">
    <source>
        <dbReference type="Google" id="ProtNLM"/>
    </source>
</evidence>
<evidence type="ECO:0000313" key="1">
    <source>
        <dbReference type="EMBL" id="QNI31093.1"/>
    </source>
</evidence>
<reference evidence="1 2" key="1">
    <citation type="submission" date="2020-08" db="EMBL/GenBank/DDBJ databases">
        <title>Edaphobacter telluris sp. nov. and Acidobacterium dinghuensis sp. nov., two acidobacteria isolated from forest soil.</title>
        <authorList>
            <person name="Fu J."/>
            <person name="Qiu L."/>
        </authorList>
    </citation>
    <scope>NUCLEOTIDE SEQUENCE [LARGE SCALE GENOMIC DNA]</scope>
    <source>
        <strain evidence="1">4Y35</strain>
    </source>
</reference>
<dbReference type="RefSeq" id="WP_186741457.1">
    <property type="nucleotide sequence ID" value="NZ_CP060394.1"/>
</dbReference>